<organism evidence="1 2">
    <name type="scientific">Kitasatospora purpeofusca</name>
    <dbReference type="NCBI Taxonomy" id="67352"/>
    <lineage>
        <taxon>Bacteria</taxon>
        <taxon>Bacillati</taxon>
        <taxon>Actinomycetota</taxon>
        <taxon>Actinomycetes</taxon>
        <taxon>Kitasatosporales</taxon>
        <taxon>Streptomycetaceae</taxon>
        <taxon>Kitasatospora</taxon>
    </lineage>
</organism>
<dbReference type="Proteomes" id="UP001432222">
    <property type="component" value="Chromosome"/>
</dbReference>
<dbReference type="EMBL" id="CP108110">
    <property type="protein sequence ID" value="WUQ88558.1"/>
    <property type="molecule type" value="Genomic_DNA"/>
</dbReference>
<keyword evidence="2" id="KW-1185">Reference proteome</keyword>
<name>A0ABZ1UBL4_9ACTN</name>
<dbReference type="RefSeq" id="WP_328959105.1">
    <property type="nucleotide sequence ID" value="NZ_CP108110.1"/>
</dbReference>
<evidence type="ECO:0000313" key="1">
    <source>
        <dbReference type="EMBL" id="WUQ88558.1"/>
    </source>
</evidence>
<reference evidence="1" key="1">
    <citation type="submission" date="2022-10" db="EMBL/GenBank/DDBJ databases">
        <title>The complete genomes of actinobacterial strains from the NBC collection.</title>
        <authorList>
            <person name="Joergensen T.S."/>
            <person name="Alvarez Arevalo M."/>
            <person name="Sterndorff E.B."/>
            <person name="Faurdal D."/>
            <person name="Vuksanovic O."/>
            <person name="Mourched A.-S."/>
            <person name="Charusanti P."/>
            <person name="Shaw S."/>
            <person name="Blin K."/>
            <person name="Weber T."/>
        </authorList>
    </citation>
    <scope>NUCLEOTIDE SEQUENCE</scope>
    <source>
        <strain evidence="1">NBC_00222</strain>
    </source>
</reference>
<evidence type="ECO:0008006" key="3">
    <source>
        <dbReference type="Google" id="ProtNLM"/>
    </source>
</evidence>
<evidence type="ECO:0000313" key="2">
    <source>
        <dbReference type="Proteomes" id="UP001432222"/>
    </source>
</evidence>
<accession>A0ABZ1UBL4</accession>
<sequence length="241" mass="25817">MSRELTETQLLGMWEGGIGQAPSVRALLLAAAAAPPGEEVADLTLADLNELLLELREESFGPALPCATECPGCDEPLEVSVATDELRTCTRQSTPGPRPCPSATLVAEGYEVTYRALTGRDLLGVDAASPDARRTLLSRCVVGVEPAVQVLPDVVLEELAQRLAELDPGADTVLPLTCPHCRHGWTAALDVAGHVWAEVEGYARRLLHEVHALARGYGWSESDVLTVSPARRRFYLEAMAG</sequence>
<proteinExistence type="predicted"/>
<gene>
    <name evidence="1" type="ORF">OHA16_39540</name>
</gene>
<protein>
    <recommendedName>
        <fullName evidence="3">Phage baseplate protein</fullName>
    </recommendedName>
</protein>